<evidence type="ECO:0000256" key="6">
    <source>
        <dbReference type="SAM" id="Phobius"/>
    </source>
</evidence>
<dbReference type="InterPro" id="IPR010291">
    <property type="entry name" value="Ion_channel_UNC-93"/>
</dbReference>
<keyword evidence="3 6" id="KW-1133">Transmembrane helix</keyword>
<feature type="transmembrane region" description="Helical" evidence="6">
    <location>
        <begin position="50"/>
        <end position="72"/>
    </location>
</feature>
<keyword evidence="5" id="KW-0325">Glycoprotein</keyword>
<dbReference type="Proteomes" id="UP000054047">
    <property type="component" value="Unassembled WGS sequence"/>
</dbReference>
<reference evidence="7 8" key="1">
    <citation type="submission" date="2013-12" db="EMBL/GenBank/DDBJ databases">
        <title>Draft genome of the parsitic nematode Ancylostoma duodenale.</title>
        <authorList>
            <person name="Mitreva M."/>
        </authorList>
    </citation>
    <scope>NUCLEOTIDE SEQUENCE [LARGE SCALE GENOMIC DNA]</scope>
    <source>
        <strain evidence="7 8">Zhejiang</strain>
    </source>
</reference>
<evidence type="ECO:0000256" key="1">
    <source>
        <dbReference type="ARBA" id="ARBA00004141"/>
    </source>
</evidence>
<dbReference type="InterPro" id="IPR051617">
    <property type="entry name" value="UNC-93-like_regulator"/>
</dbReference>
<keyword evidence="8" id="KW-1185">Reference proteome</keyword>
<sequence length="122" mass="13695">MRQDLLVIIQLGFAFFTVFSAFNSQGFVEITVLRGISQHDPSSGITSNSGYYSLAIIYFVFTVCNLIAPPIISVLGSKWAQESILLVSLLQLLLIWDPKGSSRTRYWLWVPGKSVVRTIYSM</sequence>
<dbReference type="PANTHER" id="PTHR23294:SF0">
    <property type="entry name" value="UNC93-LIKE PROTEIN MFSD11"/>
    <property type="match status" value="1"/>
</dbReference>
<gene>
    <name evidence="7" type="ORF">ANCDUO_04682</name>
</gene>
<name>A0A0C2D5Z1_9BILA</name>
<proteinExistence type="predicted"/>
<keyword evidence="2 6" id="KW-0812">Transmembrane</keyword>
<dbReference type="GO" id="GO:0016020">
    <property type="term" value="C:membrane"/>
    <property type="evidence" value="ECO:0007669"/>
    <property type="project" value="UniProtKB-SubCell"/>
</dbReference>
<evidence type="ECO:0000313" key="8">
    <source>
        <dbReference type="Proteomes" id="UP000054047"/>
    </source>
</evidence>
<dbReference type="Pfam" id="PF05978">
    <property type="entry name" value="UNC-93"/>
    <property type="match status" value="1"/>
</dbReference>
<comment type="subcellular location">
    <subcellularLocation>
        <location evidence="1">Membrane</location>
        <topology evidence="1">Multi-pass membrane protein</topology>
    </subcellularLocation>
</comment>
<dbReference type="EMBL" id="KN727766">
    <property type="protein sequence ID" value="KIH64998.1"/>
    <property type="molecule type" value="Genomic_DNA"/>
</dbReference>
<accession>A0A0C2D5Z1</accession>
<dbReference type="PANTHER" id="PTHR23294">
    <property type="entry name" value="ET TRANSLATION PRODUCT-RELATED"/>
    <property type="match status" value="1"/>
</dbReference>
<keyword evidence="4 6" id="KW-0472">Membrane</keyword>
<protein>
    <submittedName>
        <fullName evidence="7">Uncharacterized protein</fullName>
    </submittedName>
</protein>
<evidence type="ECO:0000256" key="5">
    <source>
        <dbReference type="ARBA" id="ARBA00023180"/>
    </source>
</evidence>
<evidence type="ECO:0000313" key="7">
    <source>
        <dbReference type="EMBL" id="KIH64998.1"/>
    </source>
</evidence>
<organism evidence="7 8">
    <name type="scientific">Ancylostoma duodenale</name>
    <dbReference type="NCBI Taxonomy" id="51022"/>
    <lineage>
        <taxon>Eukaryota</taxon>
        <taxon>Metazoa</taxon>
        <taxon>Ecdysozoa</taxon>
        <taxon>Nematoda</taxon>
        <taxon>Chromadorea</taxon>
        <taxon>Rhabditida</taxon>
        <taxon>Rhabditina</taxon>
        <taxon>Rhabditomorpha</taxon>
        <taxon>Strongyloidea</taxon>
        <taxon>Ancylostomatidae</taxon>
        <taxon>Ancylostomatinae</taxon>
        <taxon>Ancylostoma</taxon>
    </lineage>
</organism>
<evidence type="ECO:0000256" key="2">
    <source>
        <dbReference type="ARBA" id="ARBA00022692"/>
    </source>
</evidence>
<dbReference type="OrthoDB" id="196103at2759"/>
<evidence type="ECO:0000256" key="3">
    <source>
        <dbReference type="ARBA" id="ARBA00022989"/>
    </source>
</evidence>
<dbReference type="AlphaFoldDB" id="A0A0C2D5Z1"/>
<evidence type="ECO:0000256" key="4">
    <source>
        <dbReference type="ARBA" id="ARBA00023136"/>
    </source>
</evidence>